<keyword evidence="1" id="KW-0645">Protease</keyword>
<reference evidence="5" key="2">
    <citation type="journal article" date="2006" name="PLoS Pathog.">
        <title>New perspectives on host-parasite interplay by comparative transcriptomic and proteomic analyses of Schistosoma japonicum.</title>
        <authorList>
            <person name="Liu F."/>
            <person name="Lu J."/>
            <person name="Hu W."/>
            <person name="Wang S.Y."/>
            <person name="Cui S.J."/>
            <person name="Chi M."/>
            <person name="Yan Q."/>
            <person name="Wang X.R."/>
            <person name="Song H.D."/>
            <person name="Xu X.N."/>
            <person name="Wang J.J."/>
            <person name="Zhang X.L."/>
            <person name="Zhang X."/>
            <person name="Wang Z.Q."/>
            <person name="Xue C.L."/>
            <person name="Brindley P.J."/>
            <person name="McManus D.P."/>
            <person name="Yang P.Y."/>
            <person name="Feng Z."/>
            <person name="Chen Z."/>
            <person name="Han Z.G."/>
        </authorList>
    </citation>
    <scope>NUCLEOTIDE SEQUENCE</scope>
</reference>
<dbReference type="InterPro" id="IPR036181">
    <property type="entry name" value="MIT_dom_sf"/>
</dbReference>
<feature type="domain" description="MIT" evidence="4">
    <location>
        <begin position="87"/>
        <end position="126"/>
    </location>
</feature>
<dbReference type="PANTHER" id="PTHR46143">
    <property type="entry name" value="CALPAIN-7"/>
    <property type="match status" value="1"/>
</dbReference>
<dbReference type="PANTHER" id="PTHR46143:SF1">
    <property type="entry name" value="CALPAIN-7"/>
    <property type="match status" value="1"/>
</dbReference>
<evidence type="ECO:0000256" key="1">
    <source>
        <dbReference type="ARBA" id="ARBA00022670"/>
    </source>
</evidence>
<reference evidence="5" key="1">
    <citation type="submission" date="2004-11" db="EMBL/GenBank/DDBJ databases">
        <title>The full-length cDNA sequences of Schistosoma japonicum genes.</title>
        <authorList>
            <person name="Han Z."/>
        </authorList>
    </citation>
    <scope>NUCLEOTIDE SEQUENCE</scope>
</reference>
<evidence type="ECO:0000313" key="5">
    <source>
        <dbReference type="EMBL" id="AAW26795.1"/>
    </source>
</evidence>
<evidence type="ECO:0000259" key="4">
    <source>
        <dbReference type="Pfam" id="PF04212"/>
    </source>
</evidence>
<keyword evidence="2" id="KW-0378">Hydrolase</keyword>
<dbReference type="Pfam" id="PF04212">
    <property type="entry name" value="MIT"/>
    <property type="match status" value="1"/>
</dbReference>
<dbReference type="AlphaFoldDB" id="Q5DBL1"/>
<dbReference type="Gene3D" id="1.20.58.80">
    <property type="entry name" value="Phosphotransferase system, lactose/cellobiose-type IIA subunit"/>
    <property type="match status" value="2"/>
</dbReference>
<evidence type="ECO:0000256" key="2">
    <source>
        <dbReference type="ARBA" id="ARBA00022801"/>
    </source>
</evidence>
<dbReference type="SUPFAM" id="SSF116846">
    <property type="entry name" value="MIT domain"/>
    <property type="match status" value="2"/>
</dbReference>
<keyword evidence="3" id="KW-0788">Thiol protease</keyword>
<name>Q5DBL1_SCHJA</name>
<accession>Q5DBL1</accession>
<protein>
    <submittedName>
        <fullName evidence="5">SJCHGC03903 protein</fullName>
    </submittedName>
</protein>
<organism evidence="5">
    <name type="scientific">Schistosoma japonicum</name>
    <name type="common">Blood fluke</name>
    <dbReference type="NCBI Taxonomy" id="6182"/>
    <lineage>
        <taxon>Eukaryota</taxon>
        <taxon>Metazoa</taxon>
        <taxon>Spiralia</taxon>
        <taxon>Lophotrochozoa</taxon>
        <taxon>Platyhelminthes</taxon>
        <taxon>Trematoda</taxon>
        <taxon>Digenea</taxon>
        <taxon>Strigeidida</taxon>
        <taxon>Schistosomatoidea</taxon>
        <taxon>Schistosomatidae</taxon>
        <taxon>Schistosoma</taxon>
    </lineage>
</organism>
<dbReference type="GO" id="GO:0006508">
    <property type="term" value="P:proteolysis"/>
    <property type="evidence" value="ECO:0007669"/>
    <property type="project" value="UniProtKB-KW"/>
</dbReference>
<sequence>MADSAELEKDAELFRRLAMEQESEGHYGSAAFYYTEAAQALLNSLEAGSKTEGLLELAWKYNNKVKELKSRTTVQNTSIPNKSKVDLSRARCLLNDAISEDEKGNISEAIELYTLAIELLLSIKRDVTDSFLLEQIKTFAKMGLDRSLVQKY</sequence>
<dbReference type="GO" id="GO:0004197">
    <property type="term" value="F:cysteine-type endopeptidase activity"/>
    <property type="evidence" value="ECO:0007669"/>
    <property type="project" value="TreeGrafter"/>
</dbReference>
<dbReference type="EMBL" id="AY815063">
    <property type="protein sequence ID" value="AAW26795.1"/>
    <property type="molecule type" value="mRNA"/>
</dbReference>
<dbReference type="InterPro" id="IPR007330">
    <property type="entry name" value="MIT_dom"/>
</dbReference>
<dbReference type="InterPro" id="IPR051297">
    <property type="entry name" value="PalB/RIM13"/>
</dbReference>
<evidence type="ECO:0000256" key="3">
    <source>
        <dbReference type="ARBA" id="ARBA00022807"/>
    </source>
</evidence>
<proteinExistence type="evidence at transcript level"/>